<name>A0A086Y1L6_9RHOB</name>
<reference evidence="1 2" key="1">
    <citation type="submission" date="2014-03" db="EMBL/GenBank/DDBJ databases">
        <title>Genome of Paenirhodobacter enshiensis DW2-9.</title>
        <authorList>
            <person name="Wang D."/>
            <person name="Wang G."/>
        </authorList>
    </citation>
    <scope>NUCLEOTIDE SEQUENCE [LARGE SCALE GENOMIC DNA]</scope>
    <source>
        <strain evidence="1 2">DW2-9</strain>
    </source>
</reference>
<gene>
    <name evidence="1" type="ORF">CG50_14850</name>
</gene>
<dbReference type="STRING" id="1105367.CG50_14850"/>
<evidence type="ECO:0000313" key="1">
    <source>
        <dbReference type="EMBL" id="KFI28166.1"/>
    </source>
</evidence>
<sequence length="127" mass="14138">MALKQCRDTNAFMLVEKIMTELKTIPKTPIMALFHKHREILKASAQCIIAAQGAKAKTQDREAAARVIEKLNKMEAELMALPATCAADFAAKVIIDTCCGDSYPDWETGALWREARELTGMEVQRPN</sequence>
<dbReference type="AlphaFoldDB" id="A0A086Y1L6"/>
<accession>A0A086Y1L6</accession>
<comment type="caution">
    <text evidence="1">The sequence shown here is derived from an EMBL/GenBank/DDBJ whole genome shotgun (WGS) entry which is preliminary data.</text>
</comment>
<dbReference type="eggNOG" id="ENOG503456N">
    <property type="taxonomic scope" value="Bacteria"/>
</dbReference>
<dbReference type="EMBL" id="JFZB01000007">
    <property type="protein sequence ID" value="KFI28166.1"/>
    <property type="molecule type" value="Genomic_DNA"/>
</dbReference>
<evidence type="ECO:0000313" key="2">
    <source>
        <dbReference type="Proteomes" id="UP000028824"/>
    </source>
</evidence>
<protein>
    <submittedName>
        <fullName evidence="1">Uncharacterized protein</fullName>
    </submittedName>
</protein>
<organism evidence="1 2">
    <name type="scientific">Paenirhodobacter enshiensis</name>
    <dbReference type="NCBI Taxonomy" id="1105367"/>
    <lineage>
        <taxon>Bacteria</taxon>
        <taxon>Pseudomonadati</taxon>
        <taxon>Pseudomonadota</taxon>
        <taxon>Alphaproteobacteria</taxon>
        <taxon>Rhodobacterales</taxon>
        <taxon>Rhodobacter group</taxon>
        <taxon>Paenirhodobacter</taxon>
    </lineage>
</organism>
<dbReference type="Proteomes" id="UP000028824">
    <property type="component" value="Unassembled WGS sequence"/>
</dbReference>
<proteinExistence type="predicted"/>
<keyword evidence="2" id="KW-1185">Reference proteome</keyword>